<accession>A0ACB6Z196</accession>
<protein>
    <submittedName>
        <fullName evidence="1">Uncharacterized protein</fullName>
    </submittedName>
</protein>
<evidence type="ECO:0000313" key="2">
    <source>
        <dbReference type="Proteomes" id="UP000886501"/>
    </source>
</evidence>
<sequence length="441" mass="49900">MTAADPSAPRPAPAPASEPSSPPTPDPTRNNDLQGGPNDHYGPQREDPGRKPGSGLDEPGVDDVVLGLEKVCLEENLGLGGKMTNEVVPETLAERLEWIQKNIAFLGPEIDQMNEEIKDNIMECIGRLGLTQILYEIGKVKAEGHTIDQEFWKPHILEALKTKQDLVRSYVAWKITNLEEDKMDTHPDNAEPVPIPAYVPLSPVNWYPDINVAPYVPQTPLPNGAKPPYVPRLPETEELDLIKARVLELEDTVDEKNKELEWQIKRLNDQTFLDGCKLMELKWKHGYNMCYATTLTDQKLTETRMEIVRMGERIEELEKRIVMAENEITGIQNKMTEVLNLAPRIEELAKRVEAERKLQTDTNSVLLSEVAVIKHTIKPALKAQIKQQASKIMSLNERYQQLYGYAMQTLYPTQASGFHGRNSYTSYPISDHLYHKTVSAY</sequence>
<name>A0ACB6Z196_THEGA</name>
<gene>
    <name evidence="1" type="ORF">BDM02DRAFT_3132575</name>
</gene>
<organism evidence="1 2">
    <name type="scientific">Thelephora ganbajun</name>
    <name type="common">Ganba fungus</name>
    <dbReference type="NCBI Taxonomy" id="370292"/>
    <lineage>
        <taxon>Eukaryota</taxon>
        <taxon>Fungi</taxon>
        <taxon>Dikarya</taxon>
        <taxon>Basidiomycota</taxon>
        <taxon>Agaricomycotina</taxon>
        <taxon>Agaricomycetes</taxon>
        <taxon>Thelephorales</taxon>
        <taxon>Thelephoraceae</taxon>
        <taxon>Thelephora</taxon>
    </lineage>
</organism>
<keyword evidence="2" id="KW-1185">Reference proteome</keyword>
<proteinExistence type="predicted"/>
<dbReference type="Proteomes" id="UP000886501">
    <property type="component" value="Unassembled WGS sequence"/>
</dbReference>
<reference evidence="1" key="1">
    <citation type="submission" date="2019-10" db="EMBL/GenBank/DDBJ databases">
        <authorList>
            <consortium name="DOE Joint Genome Institute"/>
            <person name="Kuo A."/>
            <person name="Miyauchi S."/>
            <person name="Kiss E."/>
            <person name="Drula E."/>
            <person name="Kohler A."/>
            <person name="Sanchez-Garcia M."/>
            <person name="Andreopoulos B."/>
            <person name="Barry K.W."/>
            <person name="Bonito G."/>
            <person name="Buee M."/>
            <person name="Carver A."/>
            <person name="Chen C."/>
            <person name="Cichocki N."/>
            <person name="Clum A."/>
            <person name="Culley D."/>
            <person name="Crous P.W."/>
            <person name="Fauchery L."/>
            <person name="Girlanda M."/>
            <person name="Hayes R."/>
            <person name="Keri Z."/>
            <person name="Labutti K."/>
            <person name="Lipzen A."/>
            <person name="Lombard V."/>
            <person name="Magnuson J."/>
            <person name="Maillard F."/>
            <person name="Morin E."/>
            <person name="Murat C."/>
            <person name="Nolan M."/>
            <person name="Ohm R."/>
            <person name="Pangilinan J."/>
            <person name="Pereira M."/>
            <person name="Perotto S."/>
            <person name="Peter M."/>
            <person name="Riley R."/>
            <person name="Sitrit Y."/>
            <person name="Stielow B."/>
            <person name="Szollosi G."/>
            <person name="Zifcakova L."/>
            <person name="Stursova M."/>
            <person name="Spatafora J.W."/>
            <person name="Tedersoo L."/>
            <person name="Vaario L.-M."/>
            <person name="Yamada A."/>
            <person name="Yan M."/>
            <person name="Wang P."/>
            <person name="Xu J."/>
            <person name="Bruns T."/>
            <person name="Baldrian P."/>
            <person name="Vilgalys R."/>
            <person name="Henrissat B."/>
            <person name="Grigoriev I.V."/>
            <person name="Hibbett D."/>
            <person name="Nagy L.G."/>
            <person name="Martin F.M."/>
        </authorList>
    </citation>
    <scope>NUCLEOTIDE SEQUENCE</scope>
    <source>
        <strain evidence="1">P2</strain>
    </source>
</reference>
<reference evidence="1" key="2">
    <citation type="journal article" date="2020" name="Nat. Commun.">
        <title>Large-scale genome sequencing of mycorrhizal fungi provides insights into the early evolution of symbiotic traits.</title>
        <authorList>
            <person name="Miyauchi S."/>
            <person name="Kiss E."/>
            <person name="Kuo A."/>
            <person name="Drula E."/>
            <person name="Kohler A."/>
            <person name="Sanchez-Garcia M."/>
            <person name="Morin E."/>
            <person name="Andreopoulos B."/>
            <person name="Barry K.W."/>
            <person name="Bonito G."/>
            <person name="Buee M."/>
            <person name="Carver A."/>
            <person name="Chen C."/>
            <person name="Cichocki N."/>
            <person name="Clum A."/>
            <person name="Culley D."/>
            <person name="Crous P.W."/>
            <person name="Fauchery L."/>
            <person name="Girlanda M."/>
            <person name="Hayes R.D."/>
            <person name="Keri Z."/>
            <person name="LaButti K."/>
            <person name="Lipzen A."/>
            <person name="Lombard V."/>
            <person name="Magnuson J."/>
            <person name="Maillard F."/>
            <person name="Murat C."/>
            <person name="Nolan M."/>
            <person name="Ohm R.A."/>
            <person name="Pangilinan J."/>
            <person name="Pereira M.F."/>
            <person name="Perotto S."/>
            <person name="Peter M."/>
            <person name="Pfister S."/>
            <person name="Riley R."/>
            <person name="Sitrit Y."/>
            <person name="Stielow J.B."/>
            <person name="Szollosi G."/>
            <person name="Zifcakova L."/>
            <person name="Stursova M."/>
            <person name="Spatafora J.W."/>
            <person name="Tedersoo L."/>
            <person name="Vaario L.M."/>
            <person name="Yamada A."/>
            <person name="Yan M."/>
            <person name="Wang P."/>
            <person name="Xu J."/>
            <person name="Bruns T."/>
            <person name="Baldrian P."/>
            <person name="Vilgalys R."/>
            <person name="Dunand C."/>
            <person name="Henrissat B."/>
            <person name="Grigoriev I.V."/>
            <person name="Hibbett D."/>
            <person name="Nagy L.G."/>
            <person name="Martin F.M."/>
        </authorList>
    </citation>
    <scope>NUCLEOTIDE SEQUENCE</scope>
    <source>
        <strain evidence="1">P2</strain>
    </source>
</reference>
<dbReference type="EMBL" id="MU118262">
    <property type="protein sequence ID" value="KAF9643218.1"/>
    <property type="molecule type" value="Genomic_DNA"/>
</dbReference>
<evidence type="ECO:0000313" key="1">
    <source>
        <dbReference type="EMBL" id="KAF9643218.1"/>
    </source>
</evidence>
<comment type="caution">
    <text evidence="1">The sequence shown here is derived from an EMBL/GenBank/DDBJ whole genome shotgun (WGS) entry which is preliminary data.</text>
</comment>